<feature type="compositionally biased region" description="Low complexity" evidence="2">
    <location>
        <begin position="247"/>
        <end position="256"/>
    </location>
</feature>
<dbReference type="AlphaFoldDB" id="A0A0E0BZU6"/>
<dbReference type="Pfam" id="PF03195">
    <property type="entry name" value="LOB"/>
    <property type="match status" value="1"/>
</dbReference>
<keyword evidence="5" id="KW-1185">Reference proteome</keyword>
<accession>A0A0E0BZU6</accession>
<evidence type="ECO:0000313" key="5">
    <source>
        <dbReference type="Proteomes" id="UP000008021"/>
    </source>
</evidence>
<proteinExistence type="inferred from homology"/>
<name>A0A0E0BZU6_9ORYZ</name>
<dbReference type="PANTHER" id="PTHR31301">
    <property type="entry name" value="LOB DOMAIN-CONTAINING PROTEIN 4-RELATED"/>
    <property type="match status" value="1"/>
</dbReference>
<sequence>MTGGGSGGAGACAVCKHQRRKCEPNCELAAYFPANRMNDFRALHLVFGVANLTKLIKANATEAARRRAAETLTWEARWRERDPSEGCYREVSCLRRDNAALRAENAALRRQADQCACCAGAGAATVAGVRHASSTTTRQHQLLLVSAYNGATAARPGNVVPHNATVVPGGFVAGGCYNGNAAAAAGVRGANGNGAMSSVRPPPHHVQAPATQTVTGFVAHAQDDRYRAVSVCPPAANAGSGGGGGAVPRSGAAVRGQGDSRDKFSDAAR</sequence>
<dbReference type="eggNOG" id="ENOG502S1XJ">
    <property type="taxonomic scope" value="Eukaryota"/>
</dbReference>
<protein>
    <recommendedName>
        <fullName evidence="3">LOB domain-containing protein</fullName>
    </recommendedName>
</protein>
<reference evidence="4" key="1">
    <citation type="submission" date="2015-04" db="UniProtKB">
        <authorList>
            <consortium name="EnsemblPlants"/>
        </authorList>
    </citation>
    <scope>IDENTIFICATION</scope>
</reference>
<evidence type="ECO:0000256" key="1">
    <source>
        <dbReference type="ARBA" id="ARBA00005474"/>
    </source>
</evidence>
<comment type="similarity">
    <text evidence="1">Belongs to the LOB domain-containing protein family.</text>
</comment>
<evidence type="ECO:0000256" key="2">
    <source>
        <dbReference type="SAM" id="MobiDB-lite"/>
    </source>
</evidence>
<dbReference type="Gramene" id="OMERI01G09040.1">
    <property type="protein sequence ID" value="OMERI01G09040.1"/>
    <property type="gene ID" value="OMERI01G09040"/>
</dbReference>
<feature type="compositionally biased region" description="Basic and acidic residues" evidence="2">
    <location>
        <begin position="258"/>
        <end position="269"/>
    </location>
</feature>
<dbReference type="STRING" id="40149.A0A0E0BZU6"/>
<dbReference type="EnsemblPlants" id="OMERI01G09040.1">
    <property type="protein sequence ID" value="OMERI01G09040.1"/>
    <property type="gene ID" value="OMERI01G09040"/>
</dbReference>
<feature type="domain" description="LOB" evidence="3">
    <location>
        <begin position="10"/>
        <end position="112"/>
    </location>
</feature>
<dbReference type="HOGENOM" id="CLU_1117157_0_0_1"/>
<dbReference type="Proteomes" id="UP000008021">
    <property type="component" value="Chromosome 1"/>
</dbReference>
<reference evidence="4" key="2">
    <citation type="submission" date="2018-05" db="EMBL/GenBank/DDBJ databases">
        <title>OmerRS3 (Oryza meridionalis Reference Sequence Version 3).</title>
        <authorList>
            <person name="Zhang J."/>
            <person name="Kudrna D."/>
            <person name="Lee S."/>
            <person name="Talag J."/>
            <person name="Welchert J."/>
            <person name="Wing R.A."/>
        </authorList>
    </citation>
    <scope>NUCLEOTIDE SEQUENCE [LARGE SCALE GENOMIC DNA]</scope>
    <source>
        <strain evidence="4">cv. OR44</strain>
    </source>
</reference>
<dbReference type="PANTHER" id="PTHR31301:SF19">
    <property type="entry name" value="LOB DOMAIN-CONTAINING PROTEIN 2"/>
    <property type="match status" value="1"/>
</dbReference>
<evidence type="ECO:0000313" key="4">
    <source>
        <dbReference type="EnsemblPlants" id="OMERI01G09040.1"/>
    </source>
</evidence>
<dbReference type="PROSITE" id="PS50891">
    <property type="entry name" value="LOB"/>
    <property type="match status" value="1"/>
</dbReference>
<feature type="region of interest" description="Disordered" evidence="2">
    <location>
        <begin position="237"/>
        <end position="269"/>
    </location>
</feature>
<dbReference type="InterPro" id="IPR004883">
    <property type="entry name" value="LOB"/>
</dbReference>
<evidence type="ECO:0000259" key="3">
    <source>
        <dbReference type="PROSITE" id="PS50891"/>
    </source>
</evidence>
<organism evidence="4">
    <name type="scientific">Oryza meridionalis</name>
    <dbReference type="NCBI Taxonomy" id="40149"/>
    <lineage>
        <taxon>Eukaryota</taxon>
        <taxon>Viridiplantae</taxon>
        <taxon>Streptophyta</taxon>
        <taxon>Embryophyta</taxon>
        <taxon>Tracheophyta</taxon>
        <taxon>Spermatophyta</taxon>
        <taxon>Magnoliopsida</taxon>
        <taxon>Liliopsida</taxon>
        <taxon>Poales</taxon>
        <taxon>Poaceae</taxon>
        <taxon>BOP clade</taxon>
        <taxon>Oryzoideae</taxon>
        <taxon>Oryzeae</taxon>
        <taxon>Oryzinae</taxon>
        <taxon>Oryza</taxon>
    </lineage>
</organism>